<proteinExistence type="predicted"/>
<name>A0ABT0ZN20_9ACTN</name>
<dbReference type="PROSITE" id="PS51197">
    <property type="entry name" value="HTH_RRF2_2"/>
    <property type="match status" value="1"/>
</dbReference>
<organism evidence="1 2">
    <name type="scientific">Streptomyces macrolidinus</name>
    <dbReference type="NCBI Taxonomy" id="2952607"/>
    <lineage>
        <taxon>Bacteria</taxon>
        <taxon>Bacillati</taxon>
        <taxon>Actinomycetota</taxon>
        <taxon>Actinomycetes</taxon>
        <taxon>Kitasatosporales</taxon>
        <taxon>Streptomycetaceae</taxon>
        <taxon>Streptomyces</taxon>
    </lineage>
</organism>
<comment type="caution">
    <text evidence="1">The sequence shown here is derived from an EMBL/GenBank/DDBJ whole genome shotgun (WGS) entry which is preliminary data.</text>
</comment>
<sequence>MKLREGVEWAVHCCINLSWVPEGRAVPVAKLAEFHGLPTAYLNKQMNALARAGIVSSHSGPRGGFRLSRAPEEISLMDVAVAIDGQAQAFLCTGIRHHGVAGKITGLEGRRVPCTVAQAFSTAELAWRHHLAGQTIAGLAHAIRKANPTAPDHIRHWFNHN</sequence>
<evidence type="ECO:0000313" key="2">
    <source>
        <dbReference type="Proteomes" id="UP001523219"/>
    </source>
</evidence>
<dbReference type="InterPro" id="IPR036388">
    <property type="entry name" value="WH-like_DNA-bd_sf"/>
</dbReference>
<dbReference type="PANTHER" id="PTHR33221">
    <property type="entry name" value="WINGED HELIX-TURN-HELIX TRANSCRIPTIONAL REGULATOR, RRF2 FAMILY"/>
    <property type="match status" value="1"/>
</dbReference>
<keyword evidence="2" id="KW-1185">Reference proteome</keyword>
<dbReference type="InterPro" id="IPR036390">
    <property type="entry name" value="WH_DNA-bd_sf"/>
</dbReference>
<protein>
    <submittedName>
        <fullName evidence="1">Rrf2 family transcriptional regulator</fullName>
    </submittedName>
</protein>
<dbReference type="RefSeq" id="WP_252429093.1">
    <property type="nucleotide sequence ID" value="NZ_JAMWMR010000068.1"/>
</dbReference>
<reference evidence="1 2" key="1">
    <citation type="submission" date="2022-05" db="EMBL/GenBank/DDBJ databases">
        <title>Streptomyces sp. nov. RY43-2 isolated from soil of a peat swamp forest.</title>
        <authorList>
            <person name="Kanchanasin P."/>
            <person name="Tanasupawat S."/>
            <person name="Phongsopitanun W."/>
        </authorList>
    </citation>
    <scope>NUCLEOTIDE SEQUENCE [LARGE SCALE GENOMIC DNA]</scope>
    <source>
        <strain evidence="1 2">RY43-2</strain>
    </source>
</reference>
<evidence type="ECO:0000313" key="1">
    <source>
        <dbReference type="EMBL" id="MCN9244992.1"/>
    </source>
</evidence>
<dbReference type="PANTHER" id="PTHR33221:SF13">
    <property type="entry name" value="TRANSCRIPTIONAL REGULATOR-RELATED"/>
    <property type="match status" value="1"/>
</dbReference>
<dbReference type="Gene3D" id="1.10.10.10">
    <property type="entry name" value="Winged helix-like DNA-binding domain superfamily/Winged helix DNA-binding domain"/>
    <property type="match status" value="1"/>
</dbReference>
<dbReference type="NCBIfam" id="TIGR00738">
    <property type="entry name" value="rrf2_super"/>
    <property type="match status" value="1"/>
</dbReference>
<dbReference type="Pfam" id="PF02082">
    <property type="entry name" value="Rrf2"/>
    <property type="match status" value="1"/>
</dbReference>
<dbReference type="InterPro" id="IPR000944">
    <property type="entry name" value="Tscrpt_reg_Rrf2"/>
</dbReference>
<dbReference type="PROSITE" id="PS01332">
    <property type="entry name" value="HTH_RRF2_1"/>
    <property type="match status" value="1"/>
</dbReference>
<accession>A0ABT0ZN20</accession>
<dbReference type="SUPFAM" id="SSF46785">
    <property type="entry name" value="Winged helix' DNA-binding domain"/>
    <property type="match status" value="1"/>
</dbReference>
<gene>
    <name evidence="1" type="ORF">NGF19_30125</name>
</gene>
<dbReference type="EMBL" id="JAMWMR010000068">
    <property type="protein sequence ID" value="MCN9244992.1"/>
    <property type="molecule type" value="Genomic_DNA"/>
</dbReference>
<dbReference type="Proteomes" id="UP001523219">
    <property type="component" value="Unassembled WGS sequence"/>
</dbReference>
<dbReference type="InterPro" id="IPR030489">
    <property type="entry name" value="TR_Rrf2-type_CS"/>
</dbReference>